<feature type="region of interest" description="Disordered" evidence="1">
    <location>
        <begin position="56"/>
        <end position="83"/>
    </location>
</feature>
<dbReference type="KEGG" id="dcm:NIES806_44400"/>
<keyword evidence="2" id="KW-0472">Membrane</keyword>
<dbReference type="InterPro" id="IPR052948">
    <property type="entry name" value="Low_temp-induced_all0457"/>
</dbReference>
<keyword evidence="2" id="KW-1133">Transmembrane helix</keyword>
<accession>A0A1Z4V9V2</accession>
<dbReference type="AlphaFoldDB" id="A0A1Z4V9V2"/>
<dbReference type="Proteomes" id="UP000218702">
    <property type="component" value="Chromosome"/>
</dbReference>
<evidence type="ECO:0000313" key="3">
    <source>
        <dbReference type="EMBL" id="BAZ88204.1"/>
    </source>
</evidence>
<feature type="compositionally biased region" description="Basic and acidic residues" evidence="1">
    <location>
        <begin position="66"/>
        <end position="82"/>
    </location>
</feature>
<evidence type="ECO:0000313" key="4">
    <source>
        <dbReference type="Proteomes" id="UP000218702"/>
    </source>
</evidence>
<dbReference type="RefSeq" id="WP_096670646.1">
    <property type="nucleotide sequence ID" value="NZ_AP018316.1"/>
</dbReference>
<dbReference type="PANTHER" id="PTHR36109:SF2">
    <property type="entry name" value="MEMBRANE PROTEIN"/>
    <property type="match status" value="1"/>
</dbReference>
<keyword evidence="2" id="KW-0812">Transmembrane</keyword>
<dbReference type="OrthoDB" id="462701at2"/>
<evidence type="ECO:0000256" key="2">
    <source>
        <dbReference type="SAM" id="Phobius"/>
    </source>
</evidence>
<dbReference type="PANTHER" id="PTHR36109">
    <property type="entry name" value="MEMBRANE PROTEIN-RELATED"/>
    <property type="match status" value="1"/>
</dbReference>
<reference evidence="3 4" key="1">
    <citation type="submission" date="2017-06" db="EMBL/GenBank/DDBJ databases">
        <title>Genome sequencing of cyanobaciteial culture collection at National Institute for Environmental Studies (NIES).</title>
        <authorList>
            <person name="Hirose Y."/>
            <person name="Shimura Y."/>
            <person name="Fujisawa T."/>
            <person name="Nakamura Y."/>
            <person name="Kawachi M."/>
        </authorList>
    </citation>
    <scope>NUCLEOTIDE SEQUENCE [LARGE SCALE GENOMIC DNA]</scope>
    <source>
        <strain evidence="3 4">NIES-806</strain>
    </source>
</reference>
<feature type="transmembrane region" description="Helical" evidence="2">
    <location>
        <begin position="86"/>
        <end position="107"/>
    </location>
</feature>
<gene>
    <name evidence="3" type="ORF">NIES806_44400</name>
</gene>
<proteinExistence type="predicted"/>
<sequence length="210" mass="22222">MTLINNKRAVGVFSTRQELENALSELRHNRFDMNHVSVIAKDTEDLNQRYKIGETRVENPTATAQETRHDTKHDTTRAEEGAKTGIGAGGAVGGLTGLLIGLGTLAIPGVGPIMLAGAAATAIATTLAGGAIGAAVGGLIGGLVGLGIPEHRAQVYHDYVVAGDYLVIVDGTEAEVLRAERILKNKGMREWEVYNTPETSRYENPAVSHL</sequence>
<protein>
    <recommendedName>
        <fullName evidence="5">Signal transduction histidine kinase (STHK), LytS</fullName>
    </recommendedName>
</protein>
<name>A0A1Z4V9V2_9CYAN</name>
<keyword evidence="4" id="KW-1185">Reference proteome</keyword>
<organism evidence="3 4">
    <name type="scientific">Dolichospermum compactum NIES-806</name>
    <dbReference type="NCBI Taxonomy" id="1973481"/>
    <lineage>
        <taxon>Bacteria</taxon>
        <taxon>Bacillati</taxon>
        <taxon>Cyanobacteriota</taxon>
        <taxon>Cyanophyceae</taxon>
        <taxon>Nostocales</taxon>
        <taxon>Aphanizomenonaceae</taxon>
        <taxon>Dolichospermum</taxon>
        <taxon>Dolichospermum compactum</taxon>
    </lineage>
</organism>
<dbReference type="EMBL" id="AP018316">
    <property type="protein sequence ID" value="BAZ88204.1"/>
    <property type="molecule type" value="Genomic_DNA"/>
</dbReference>
<evidence type="ECO:0000256" key="1">
    <source>
        <dbReference type="SAM" id="MobiDB-lite"/>
    </source>
</evidence>
<feature type="transmembrane region" description="Helical" evidence="2">
    <location>
        <begin position="113"/>
        <end position="146"/>
    </location>
</feature>
<evidence type="ECO:0008006" key="5">
    <source>
        <dbReference type="Google" id="ProtNLM"/>
    </source>
</evidence>